<evidence type="ECO:0008006" key="3">
    <source>
        <dbReference type="Google" id="ProtNLM"/>
    </source>
</evidence>
<dbReference type="EMBL" id="BARU01012988">
    <property type="protein sequence ID" value="GAH32204.1"/>
    <property type="molecule type" value="Genomic_DNA"/>
</dbReference>
<protein>
    <recommendedName>
        <fullName evidence="3">Outer membrane protein beta-barrel domain-containing protein</fullName>
    </recommendedName>
</protein>
<gene>
    <name evidence="2" type="ORF">S03H2_23681</name>
</gene>
<evidence type="ECO:0000313" key="2">
    <source>
        <dbReference type="EMBL" id="GAH32204.1"/>
    </source>
</evidence>
<proteinExistence type="predicted"/>
<accession>X1FS64</accession>
<comment type="caution">
    <text evidence="2">The sequence shown here is derived from an EMBL/GenBank/DDBJ whole genome shotgun (WGS) entry which is preliminary data.</text>
</comment>
<feature type="non-terminal residue" evidence="2">
    <location>
        <position position="1"/>
    </location>
</feature>
<feature type="non-terminal residue" evidence="2">
    <location>
        <position position="220"/>
    </location>
</feature>
<sequence length="220" mass="25528">QFTNNVASIKINLPDFFNKLDFILEYSNTDISYKQRSFGATTDRNGNSYKGMIKIKPLPKTEITTGIEFYDIRYDKSSGQDSAYRKIPFNISWVASAKSYFFLNTSYNRRDYSGGSIFANFTGYDTTLGYRFDVTERDNLLIKIEKSLVEQQFLRDPNNTARGDNNPQDWSQINMKYTHEFPKRFSVILSPAIQHRRFRERQSLPNKSGGVVSKHQDITT</sequence>
<organism evidence="2">
    <name type="scientific">marine sediment metagenome</name>
    <dbReference type="NCBI Taxonomy" id="412755"/>
    <lineage>
        <taxon>unclassified sequences</taxon>
        <taxon>metagenomes</taxon>
        <taxon>ecological metagenomes</taxon>
    </lineage>
</organism>
<dbReference type="AlphaFoldDB" id="X1FS64"/>
<name>X1FS64_9ZZZZ</name>
<reference evidence="2" key="1">
    <citation type="journal article" date="2014" name="Front. Microbiol.">
        <title>High frequency of phylogenetically diverse reductive dehalogenase-homologous genes in deep subseafloor sedimentary metagenomes.</title>
        <authorList>
            <person name="Kawai M."/>
            <person name="Futagami T."/>
            <person name="Toyoda A."/>
            <person name="Takaki Y."/>
            <person name="Nishi S."/>
            <person name="Hori S."/>
            <person name="Arai W."/>
            <person name="Tsubouchi T."/>
            <person name="Morono Y."/>
            <person name="Uchiyama I."/>
            <person name="Ito T."/>
            <person name="Fujiyama A."/>
            <person name="Inagaki F."/>
            <person name="Takami H."/>
        </authorList>
    </citation>
    <scope>NUCLEOTIDE SEQUENCE</scope>
    <source>
        <strain evidence="2">Expedition CK06-06</strain>
    </source>
</reference>
<evidence type="ECO:0000256" key="1">
    <source>
        <dbReference type="SAM" id="MobiDB-lite"/>
    </source>
</evidence>
<feature type="region of interest" description="Disordered" evidence="1">
    <location>
        <begin position="199"/>
        <end position="220"/>
    </location>
</feature>